<protein>
    <submittedName>
        <fullName evidence="2">Uncharacterized protein</fullName>
    </submittedName>
</protein>
<evidence type="ECO:0000313" key="2">
    <source>
        <dbReference type="EMBL" id="MDT0459673.1"/>
    </source>
</evidence>
<feature type="transmembrane region" description="Helical" evidence="1">
    <location>
        <begin position="42"/>
        <end position="60"/>
    </location>
</feature>
<reference evidence="2" key="1">
    <citation type="submission" date="2024-05" db="EMBL/GenBank/DDBJ databases">
        <title>30 novel species of actinomycetes from the DSMZ collection.</title>
        <authorList>
            <person name="Nouioui I."/>
        </authorList>
    </citation>
    <scope>NUCLEOTIDE SEQUENCE</scope>
    <source>
        <strain evidence="2">DSM 41527</strain>
    </source>
</reference>
<keyword evidence="1" id="KW-0812">Transmembrane</keyword>
<evidence type="ECO:0000313" key="3">
    <source>
        <dbReference type="Proteomes" id="UP001180551"/>
    </source>
</evidence>
<name>A0ABU2TFH1_9ACTN</name>
<keyword evidence="1" id="KW-0472">Membrane</keyword>
<dbReference type="RefSeq" id="WP_311626688.1">
    <property type="nucleotide sequence ID" value="NZ_JAVRFE010000048.1"/>
</dbReference>
<dbReference type="EMBL" id="JAVRFE010000048">
    <property type="protein sequence ID" value="MDT0459673.1"/>
    <property type="molecule type" value="Genomic_DNA"/>
</dbReference>
<proteinExistence type="predicted"/>
<evidence type="ECO:0000256" key="1">
    <source>
        <dbReference type="SAM" id="Phobius"/>
    </source>
</evidence>
<gene>
    <name evidence="2" type="ORF">RM550_28830</name>
</gene>
<keyword evidence="3" id="KW-1185">Reference proteome</keyword>
<organism evidence="2 3">
    <name type="scientific">Streptomyces mooreae</name>
    <dbReference type="NCBI Taxonomy" id="3075523"/>
    <lineage>
        <taxon>Bacteria</taxon>
        <taxon>Bacillati</taxon>
        <taxon>Actinomycetota</taxon>
        <taxon>Actinomycetes</taxon>
        <taxon>Kitasatosporales</taxon>
        <taxon>Streptomycetaceae</taxon>
        <taxon>Streptomyces</taxon>
    </lineage>
</organism>
<dbReference type="Proteomes" id="UP001180551">
    <property type="component" value="Unassembled WGS sequence"/>
</dbReference>
<comment type="caution">
    <text evidence="2">The sequence shown here is derived from an EMBL/GenBank/DDBJ whole genome shotgun (WGS) entry which is preliminary data.</text>
</comment>
<accession>A0ABU2TFH1</accession>
<sequence length="67" mass="7398">MTLHPGPRAVDILARSHHGISHHISHYGGHYESHSPGVSFGGAWWMIPLGTVLGVGWVFVKRRFRSG</sequence>
<keyword evidence="1" id="KW-1133">Transmembrane helix</keyword>